<sequence length="846" mass="93266">MRCSSLRDTLKHKFVVPEFAVRDIRGGMMLLRLQLAFVFALALVVSNKCLAGSPRLTTVTPRGVQRGAEHTLTFHGRYLHDPADVVFFDPEHFEVLSMEPGKNDRSFTAKILVKPECRLGEHRLFVRTSSGLSDFRALYVEELPGIDEKEPNSEFASAQEIASGHVVGGKIDNEDVDYFVVEAKKGERLTAEVVGIRLGDTFFDPYVAILDANRFELSAVDDSSLAAQDGAASIIVPEDGRYTIEVRDSAYRGNGSSYYRLNVGHFPRPHVVFPPGGKAGEEIEVRYIGDPKGEFTEKLTLPAEPIEGFGLYPADEGGRASTPNPFRVSAFGNVIEQEPNNSSKEGTPGEVPVAFNGVIEKDGDHDYFKFKAAKGQNLELNCFARRVGSGMDAVLHVFRADGKYMKVSDDDRYRPDSMVRFKVPEDGEYAVRVMDHLGKGSPDYVYRLEVTPVAPSLHLSIPTQERYGQYRQQIYVPRGNRIGSVFNVKRNDFGGDLKLSHDSMLPGITIEAENMPGFTTSMPVVFEATPEAEFSAKAIDFTASHTEKPEINGGFENTVLFVRYNANGKLHEKTVNKLSIGVVEEVPFKLEIVEPKVPIAQEGKLNLKVIAHRDEGFTKPITVEFPYRPPGVSCKSKITIPEGKNEIDYMLNANSKARVGDYKVFVNGSTNLGKGLVWAGSKLCPLKIAERYSTFELARAACEQGQETQIVCKITHQTPFEGTATATLAGFPPKSSAEPVTFTKDSEEVVFQVKTDAATPPGKRTLYCEIKIPQNSEEIVYRGGATQLQVDKPLPAPKSKPKSQPKPQVASAKKSPPKEKPLTRLEKLRLAAEARREELANNGGAP</sequence>
<feature type="domain" description="Peptidase C-terminal archaeal/bacterial" evidence="2">
    <location>
        <begin position="365"/>
        <end position="433"/>
    </location>
</feature>
<name>A0A517T9A3_9PLAN</name>
<protein>
    <recommendedName>
        <fullName evidence="2">Peptidase C-terminal archaeal/bacterial domain-containing protein</fullName>
    </recommendedName>
</protein>
<dbReference type="Gene3D" id="2.60.120.380">
    <property type="match status" value="2"/>
</dbReference>
<organism evidence="3 4">
    <name type="scientific">Calycomorphotria hydatis</name>
    <dbReference type="NCBI Taxonomy" id="2528027"/>
    <lineage>
        <taxon>Bacteria</taxon>
        <taxon>Pseudomonadati</taxon>
        <taxon>Planctomycetota</taxon>
        <taxon>Planctomycetia</taxon>
        <taxon>Planctomycetales</taxon>
        <taxon>Planctomycetaceae</taxon>
        <taxon>Calycomorphotria</taxon>
    </lineage>
</organism>
<dbReference type="InterPro" id="IPR007280">
    <property type="entry name" value="Peptidase_C_arc/bac"/>
</dbReference>
<gene>
    <name evidence="3" type="ORF">V22_21740</name>
</gene>
<evidence type="ECO:0000313" key="4">
    <source>
        <dbReference type="Proteomes" id="UP000319976"/>
    </source>
</evidence>
<dbReference type="Proteomes" id="UP000319976">
    <property type="component" value="Chromosome"/>
</dbReference>
<keyword evidence="4" id="KW-1185">Reference proteome</keyword>
<dbReference type="RefSeq" id="WP_145262505.1">
    <property type="nucleotide sequence ID" value="NZ_CP036316.1"/>
</dbReference>
<evidence type="ECO:0000256" key="1">
    <source>
        <dbReference type="SAM" id="MobiDB-lite"/>
    </source>
</evidence>
<dbReference type="SUPFAM" id="SSF89260">
    <property type="entry name" value="Collagen-binding domain"/>
    <property type="match status" value="1"/>
</dbReference>
<evidence type="ECO:0000259" key="2">
    <source>
        <dbReference type="Pfam" id="PF04151"/>
    </source>
</evidence>
<dbReference type="AlphaFoldDB" id="A0A517T9A3"/>
<feature type="region of interest" description="Disordered" evidence="1">
    <location>
        <begin position="790"/>
        <end position="825"/>
    </location>
</feature>
<accession>A0A517T9A3</accession>
<feature type="compositionally biased region" description="Low complexity" evidence="1">
    <location>
        <begin position="805"/>
        <end position="814"/>
    </location>
</feature>
<dbReference type="KEGG" id="chya:V22_21740"/>
<evidence type="ECO:0000313" key="3">
    <source>
        <dbReference type="EMBL" id="QDT64929.1"/>
    </source>
</evidence>
<dbReference type="OrthoDB" id="237792at2"/>
<dbReference type="Pfam" id="PF04151">
    <property type="entry name" value="PPC"/>
    <property type="match status" value="1"/>
</dbReference>
<reference evidence="3 4" key="1">
    <citation type="submission" date="2019-02" db="EMBL/GenBank/DDBJ databases">
        <title>Deep-cultivation of Planctomycetes and their phenomic and genomic characterization uncovers novel biology.</title>
        <authorList>
            <person name="Wiegand S."/>
            <person name="Jogler M."/>
            <person name="Boedeker C."/>
            <person name="Pinto D."/>
            <person name="Vollmers J."/>
            <person name="Rivas-Marin E."/>
            <person name="Kohn T."/>
            <person name="Peeters S.H."/>
            <person name="Heuer A."/>
            <person name="Rast P."/>
            <person name="Oberbeckmann S."/>
            <person name="Bunk B."/>
            <person name="Jeske O."/>
            <person name="Meyerdierks A."/>
            <person name="Storesund J.E."/>
            <person name="Kallscheuer N."/>
            <person name="Luecker S."/>
            <person name="Lage O.M."/>
            <person name="Pohl T."/>
            <person name="Merkel B.J."/>
            <person name="Hornburger P."/>
            <person name="Mueller R.-W."/>
            <person name="Bruemmer F."/>
            <person name="Labrenz M."/>
            <person name="Spormann A.M."/>
            <person name="Op den Camp H."/>
            <person name="Overmann J."/>
            <person name="Amann R."/>
            <person name="Jetten M.S.M."/>
            <person name="Mascher T."/>
            <person name="Medema M.H."/>
            <person name="Devos D.P."/>
            <person name="Kaster A.-K."/>
            <person name="Ovreas L."/>
            <person name="Rohde M."/>
            <person name="Galperin M.Y."/>
            <person name="Jogler C."/>
        </authorList>
    </citation>
    <scope>NUCLEOTIDE SEQUENCE [LARGE SCALE GENOMIC DNA]</scope>
    <source>
        <strain evidence="3 4">V22</strain>
    </source>
</reference>
<feature type="compositionally biased region" description="Basic and acidic residues" evidence="1">
    <location>
        <begin position="816"/>
        <end position="825"/>
    </location>
</feature>
<proteinExistence type="predicted"/>
<dbReference type="EMBL" id="CP036316">
    <property type="protein sequence ID" value="QDT64929.1"/>
    <property type="molecule type" value="Genomic_DNA"/>
</dbReference>